<dbReference type="PANTHER" id="PTHR10953">
    <property type="entry name" value="UBIQUITIN-ACTIVATING ENZYME E1"/>
    <property type="match status" value="1"/>
</dbReference>
<gene>
    <name evidence="3" type="ORF">N783_15520</name>
</gene>
<organism evidence="3 4">
    <name type="scientific">Pontibacillus marinus BH030004 = DSM 16465</name>
    <dbReference type="NCBI Taxonomy" id="1385511"/>
    <lineage>
        <taxon>Bacteria</taxon>
        <taxon>Bacillati</taxon>
        <taxon>Bacillota</taxon>
        <taxon>Bacilli</taxon>
        <taxon>Bacillales</taxon>
        <taxon>Bacillaceae</taxon>
        <taxon>Pontibacillus</taxon>
    </lineage>
</organism>
<dbReference type="GO" id="GO:0008641">
    <property type="term" value="F:ubiquitin-like modifier activating enzyme activity"/>
    <property type="evidence" value="ECO:0007669"/>
    <property type="project" value="InterPro"/>
</dbReference>
<evidence type="ECO:0000313" key="3">
    <source>
        <dbReference type="EMBL" id="KGX85024.1"/>
    </source>
</evidence>
<reference evidence="3 4" key="1">
    <citation type="submission" date="2013-08" db="EMBL/GenBank/DDBJ databases">
        <authorList>
            <person name="Huang J."/>
            <person name="Wang G."/>
        </authorList>
    </citation>
    <scope>NUCLEOTIDE SEQUENCE [LARGE SCALE GENOMIC DNA]</scope>
    <source>
        <strain evidence="3 4">BH030004</strain>
    </source>
</reference>
<dbReference type="InterPro" id="IPR000594">
    <property type="entry name" value="ThiF_NAD_FAD-bd"/>
</dbReference>
<comment type="similarity">
    <text evidence="1">Belongs to the HesA/MoeB/ThiF family.</text>
</comment>
<evidence type="ECO:0000259" key="2">
    <source>
        <dbReference type="Pfam" id="PF00899"/>
    </source>
</evidence>
<dbReference type="Proteomes" id="UP000030403">
    <property type="component" value="Unassembled WGS sequence"/>
</dbReference>
<evidence type="ECO:0000313" key="4">
    <source>
        <dbReference type="Proteomes" id="UP000030403"/>
    </source>
</evidence>
<dbReference type="GO" id="GO:0004792">
    <property type="term" value="F:thiosulfate-cyanide sulfurtransferase activity"/>
    <property type="evidence" value="ECO:0007669"/>
    <property type="project" value="TreeGrafter"/>
</dbReference>
<dbReference type="SUPFAM" id="SSF69572">
    <property type="entry name" value="Activating enzymes of the ubiquitin-like proteins"/>
    <property type="match status" value="1"/>
</dbReference>
<dbReference type="STRING" id="1385511.GCA_000425225_01748"/>
<dbReference type="Gene3D" id="3.40.50.720">
    <property type="entry name" value="NAD(P)-binding Rossmann-like Domain"/>
    <property type="match status" value="1"/>
</dbReference>
<protein>
    <submittedName>
        <fullName evidence="3">Thiamine biosynthesis protein ThiF</fullName>
    </submittedName>
</protein>
<dbReference type="CDD" id="cd00757">
    <property type="entry name" value="ThiF_MoeB_HesA_family"/>
    <property type="match status" value="1"/>
</dbReference>
<dbReference type="GO" id="GO:0005829">
    <property type="term" value="C:cytosol"/>
    <property type="evidence" value="ECO:0007669"/>
    <property type="project" value="TreeGrafter"/>
</dbReference>
<dbReference type="PANTHER" id="PTHR10953:SF102">
    <property type="entry name" value="ADENYLYLTRANSFERASE AND SULFURTRANSFERASE MOCS3"/>
    <property type="match status" value="1"/>
</dbReference>
<keyword evidence="4" id="KW-1185">Reference proteome</keyword>
<dbReference type="InterPro" id="IPR035985">
    <property type="entry name" value="Ubiquitin-activating_enz"/>
</dbReference>
<evidence type="ECO:0000256" key="1">
    <source>
        <dbReference type="ARBA" id="ARBA00009919"/>
    </source>
</evidence>
<feature type="domain" description="THIF-type NAD/FAD binding fold" evidence="2">
    <location>
        <begin position="5"/>
        <end position="240"/>
    </location>
</feature>
<dbReference type="GO" id="GO:0016779">
    <property type="term" value="F:nucleotidyltransferase activity"/>
    <property type="evidence" value="ECO:0007669"/>
    <property type="project" value="TreeGrafter"/>
</dbReference>
<dbReference type="Pfam" id="PF00899">
    <property type="entry name" value="ThiF"/>
    <property type="match status" value="1"/>
</dbReference>
<proteinExistence type="inferred from homology"/>
<dbReference type="FunFam" id="3.40.50.720:FF:000080">
    <property type="entry name" value="Thiazole biosynthesis adenylyltransferase ThiF"/>
    <property type="match status" value="1"/>
</dbReference>
<dbReference type="EMBL" id="AVPF01000045">
    <property type="protein sequence ID" value="KGX85024.1"/>
    <property type="molecule type" value="Genomic_DNA"/>
</dbReference>
<dbReference type="GO" id="GO:0008146">
    <property type="term" value="F:sulfotransferase activity"/>
    <property type="evidence" value="ECO:0007669"/>
    <property type="project" value="TreeGrafter"/>
</dbReference>
<dbReference type="RefSeq" id="WP_027448611.1">
    <property type="nucleotide sequence ID" value="NZ_AVPF01000045.1"/>
</dbReference>
<accession>A0A0A5FZ20</accession>
<dbReference type="OrthoDB" id="9804286at2"/>
<name>A0A0A5FZ20_9BACI</name>
<dbReference type="eggNOG" id="COG0476">
    <property type="taxonomic scope" value="Bacteria"/>
</dbReference>
<dbReference type="AlphaFoldDB" id="A0A0A5FZ20"/>
<sequence length="336" mass="37472">MDDRYSRQRLFAPIGEQGQDALSKSSVLIVGAGALGTMLANQMVRAGVGRVRIVDRDYIEISNLQRQILYTEEDVEKALPKAVAAQKHLEKINSDVYVEGVVSDLHRDNVISLIDGMDIVLDGTDNFATRFLLNDACFQKGIPFVYGGAVRSRGMMALFIPEETPCLRCVVSPGAGKGETCDTVGIISPVINMVTSYQATETLKYLTGNKDALHGMLKTFDIWNNQHYDVKLKDPKQDCPTCQENLYPFLHDEQSEEFVVMCGRDSIQVNTKEKMDLAKWEDKLSGVATTKLTPFLLKAKLDDDHTFVLFPDGRVLIQGTEDTTKAKSLFYRFIGL</sequence>
<dbReference type="InterPro" id="IPR045886">
    <property type="entry name" value="ThiF/MoeB/HesA"/>
</dbReference>
<comment type="caution">
    <text evidence="3">The sequence shown here is derived from an EMBL/GenBank/DDBJ whole genome shotgun (WGS) entry which is preliminary data.</text>
</comment>